<dbReference type="InterPro" id="IPR052710">
    <property type="entry name" value="CAAX_protease"/>
</dbReference>
<dbReference type="GO" id="GO:0004175">
    <property type="term" value="F:endopeptidase activity"/>
    <property type="evidence" value="ECO:0007669"/>
    <property type="project" value="UniProtKB-ARBA"/>
</dbReference>
<gene>
    <name evidence="3" type="ORF">METZ01_LOCUS205574</name>
</gene>
<evidence type="ECO:0000259" key="2">
    <source>
        <dbReference type="Pfam" id="PF02517"/>
    </source>
</evidence>
<feature type="transmembrane region" description="Helical" evidence="1">
    <location>
        <begin position="40"/>
        <end position="60"/>
    </location>
</feature>
<dbReference type="AlphaFoldDB" id="A0A382EPQ4"/>
<feature type="domain" description="CAAX prenyl protease 2/Lysostaphin resistance protein A-like" evidence="2">
    <location>
        <begin position="124"/>
        <end position="213"/>
    </location>
</feature>
<dbReference type="InterPro" id="IPR003675">
    <property type="entry name" value="Rce1/LyrA-like_dom"/>
</dbReference>
<keyword evidence="1" id="KW-1133">Transmembrane helix</keyword>
<keyword evidence="1" id="KW-0472">Membrane</keyword>
<sequence>MEQGQIILKSCFVLFVTYALIVALRLVFGMRPAESDYPYLLPWVLSLPQLALVLFVWLSCVQRRSSWKSVGFCRPNLQASYQLSLLCVPLNLILAAIYAYVALRFGVDFLLTPTVPKDILGEGWMVIVNLVAVVIWVPVAEEIFFRGFLLKTMLERHTVYVAIPLSSLLFALLHGHLGLIVPVFLSSVVISILFIRTRSLLPPILAHSTQNLVVSVVAASA</sequence>
<evidence type="ECO:0000256" key="1">
    <source>
        <dbReference type="SAM" id="Phobius"/>
    </source>
</evidence>
<accession>A0A382EPQ4</accession>
<keyword evidence="1" id="KW-0812">Transmembrane</keyword>
<dbReference type="Pfam" id="PF02517">
    <property type="entry name" value="Rce1-like"/>
    <property type="match status" value="1"/>
</dbReference>
<reference evidence="3" key="1">
    <citation type="submission" date="2018-05" db="EMBL/GenBank/DDBJ databases">
        <authorList>
            <person name="Lanie J.A."/>
            <person name="Ng W.-L."/>
            <person name="Kazmierczak K.M."/>
            <person name="Andrzejewski T.M."/>
            <person name="Davidsen T.M."/>
            <person name="Wayne K.J."/>
            <person name="Tettelin H."/>
            <person name="Glass J.I."/>
            <person name="Rusch D."/>
            <person name="Podicherti R."/>
            <person name="Tsui H.-C.T."/>
            <person name="Winkler M.E."/>
        </authorList>
    </citation>
    <scope>NUCLEOTIDE SEQUENCE</scope>
</reference>
<name>A0A382EPQ4_9ZZZZ</name>
<feature type="transmembrane region" description="Helical" evidence="1">
    <location>
        <begin position="157"/>
        <end position="173"/>
    </location>
</feature>
<organism evidence="3">
    <name type="scientific">marine metagenome</name>
    <dbReference type="NCBI Taxonomy" id="408172"/>
    <lineage>
        <taxon>unclassified sequences</taxon>
        <taxon>metagenomes</taxon>
        <taxon>ecological metagenomes</taxon>
    </lineage>
</organism>
<dbReference type="PANTHER" id="PTHR36435:SF1">
    <property type="entry name" value="CAAX AMINO TERMINAL PROTEASE FAMILY PROTEIN"/>
    <property type="match status" value="1"/>
</dbReference>
<dbReference type="PANTHER" id="PTHR36435">
    <property type="entry name" value="SLR1288 PROTEIN"/>
    <property type="match status" value="1"/>
</dbReference>
<evidence type="ECO:0000313" key="3">
    <source>
        <dbReference type="EMBL" id="SVB52720.1"/>
    </source>
</evidence>
<dbReference type="EMBL" id="UINC01045676">
    <property type="protein sequence ID" value="SVB52720.1"/>
    <property type="molecule type" value="Genomic_DNA"/>
</dbReference>
<feature type="transmembrane region" description="Helical" evidence="1">
    <location>
        <begin position="81"/>
        <end position="103"/>
    </location>
</feature>
<feature type="transmembrane region" description="Helical" evidence="1">
    <location>
        <begin position="123"/>
        <end position="145"/>
    </location>
</feature>
<feature type="transmembrane region" description="Helical" evidence="1">
    <location>
        <begin position="7"/>
        <end position="28"/>
    </location>
</feature>
<proteinExistence type="predicted"/>
<protein>
    <recommendedName>
        <fullName evidence="2">CAAX prenyl protease 2/Lysostaphin resistance protein A-like domain-containing protein</fullName>
    </recommendedName>
</protein>
<dbReference type="GO" id="GO:0080120">
    <property type="term" value="P:CAAX-box protein maturation"/>
    <property type="evidence" value="ECO:0007669"/>
    <property type="project" value="UniProtKB-ARBA"/>
</dbReference>